<dbReference type="RefSeq" id="WP_190480682.1">
    <property type="nucleotide sequence ID" value="NZ_JACJSG010000113.1"/>
</dbReference>
<name>A0ABR8DEK4_9NOST</name>
<evidence type="ECO:0000259" key="1">
    <source>
        <dbReference type="Pfam" id="PF09860"/>
    </source>
</evidence>
<reference evidence="2 3" key="1">
    <citation type="journal article" date="2020" name="ISME J.">
        <title>Comparative genomics reveals insights into cyanobacterial evolution and habitat adaptation.</title>
        <authorList>
            <person name="Chen M.Y."/>
            <person name="Teng W.K."/>
            <person name="Zhao L."/>
            <person name="Hu C.X."/>
            <person name="Zhou Y.K."/>
            <person name="Han B.P."/>
            <person name="Song L.R."/>
            <person name="Shu W.S."/>
        </authorList>
    </citation>
    <scope>NUCLEOTIDE SEQUENCE [LARGE SCALE GENOMIC DNA]</scope>
    <source>
        <strain evidence="2 3">FACHB-119</strain>
    </source>
</reference>
<organism evidence="2 3">
    <name type="scientific">Anabaena azotica FACHB-119</name>
    <dbReference type="NCBI Taxonomy" id="947527"/>
    <lineage>
        <taxon>Bacteria</taxon>
        <taxon>Bacillati</taxon>
        <taxon>Cyanobacteriota</taxon>
        <taxon>Cyanophyceae</taxon>
        <taxon>Nostocales</taxon>
        <taxon>Nostocaceae</taxon>
        <taxon>Anabaena</taxon>
        <taxon>Anabaena azotica</taxon>
    </lineage>
</organism>
<sequence>MSKSQGLALHGLSVILKWLANQFSVGVNYPESEVNAILKNYHPDCATLRRELIDNKLMQRSQGIYRRIAET</sequence>
<feature type="domain" description="DUF2087" evidence="1">
    <location>
        <begin position="14"/>
        <end position="67"/>
    </location>
</feature>
<dbReference type="Pfam" id="PF09860">
    <property type="entry name" value="DUF2087"/>
    <property type="match status" value="1"/>
</dbReference>
<dbReference type="Proteomes" id="UP000661112">
    <property type="component" value="Unassembled WGS sequence"/>
</dbReference>
<comment type="caution">
    <text evidence="2">The sequence shown here is derived from an EMBL/GenBank/DDBJ whole genome shotgun (WGS) entry which is preliminary data.</text>
</comment>
<evidence type="ECO:0000313" key="2">
    <source>
        <dbReference type="EMBL" id="MBD2505665.1"/>
    </source>
</evidence>
<evidence type="ECO:0000313" key="3">
    <source>
        <dbReference type="Proteomes" id="UP000661112"/>
    </source>
</evidence>
<proteinExistence type="predicted"/>
<keyword evidence="3" id="KW-1185">Reference proteome</keyword>
<accession>A0ABR8DEK4</accession>
<protein>
    <submittedName>
        <fullName evidence="2">DUF2087 domain-containing protein</fullName>
    </submittedName>
</protein>
<dbReference type="InterPro" id="IPR018656">
    <property type="entry name" value="DUF2087"/>
</dbReference>
<gene>
    <name evidence="2" type="ORF">H6G83_34615</name>
</gene>
<dbReference type="EMBL" id="JACJSG010000113">
    <property type="protein sequence ID" value="MBD2505665.1"/>
    <property type="molecule type" value="Genomic_DNA"/>
</dbReference>